<dbReference type="GO" id="GO:0046982">
    <property type="term" value="F:protein heterodimerization activity"/>
    <property type="evidence" value="ECO:0007669"/>
    <property type="project" value="InterPro"/>
</dbReference>
<feature type="compositionally biased region" description="Basic and acidic residues" evidence="6">
    <location>
        <begin position="107"/>
        <end position="124"/>
    </location>
</feature>
<dbReference type="CDD" id="cd22919">
    <property type="entry name" value="HFD_CENP-S"/>
    <property type="match status" value="1"/>
</dbReference>
<gene>
    <name evidence="7" type="primary">100641933</name>
</gene>
<dbReference type="GO" id="GO:0003682">
    <property type="term" value="F:chromatin binding"/>
    <property type="evidence" value="ECO:0007669"/>
    <property type="project" value="TreeGrafter"/>
</dbReference>
<dbReference type="Pfam" id="PF15630">
    <property type="entry name" value="CENP-S"/>
    <property type="match status" value="1"/>
</dbReference>
<dbReference type="GO" id="GO:0000712">
    <property type="term" value="P:resolution of meiotic recombination intermediates"/>
    <property type="evidence" value="ECO:0007669"/>
    <property type="project" value="TreeGrafter"/>
</dbReference>
<evidence type="ECO:0000256" key="6">
    <source>
        <dbReference type="SAM" id="MobiDB-lite"/>
    </source>
</evidence>
<evidence type="ECO:0000256" key="5">
    <source>
        <dbReference type="ARBA" id="ARBA00023204"/>
    </source>
</evidence>
<dbReference type="InParanoid" id="A0A1X7US25"/>
<reference evidence="7" key="2">
    <citation type="submission" date="2017-05" db="UniProtKB">
        <authorList>
            <consortium name="EnsemblMetazoa"/>
        </authorList>
    </citation>
    <scope>IDENTIFICATION</scope>
</reference>
<evidence type="ECO:0000256" key="1">
    <source>
        <dbReference type="ARBA" id="ARBA00006612"/>
    </source>
</evidence>
<sequence>MAEKSPELEVAPSEEAVAQTQRLKAALHYSIGKTYEEIASDHGMKVSREMMAAVTEMVYEQCRLVSHDLELFAKHAKRTTVNTDDVLLMCRRNPSLMKIMREENEKLKSLKEQGKEKAITGEKRKGGRVKKKELPIILDDDDEDD</sequence>
<dbReference type="PANTHER" id="PTHR22980">
    <property type="entry name" value="CORTISTATIN"/>
    <property type="match status" value="1"/>
</dbReference>
<dbReference type="Proteomes" id="UP000007879">
    <property type="component" value="Unassembled WGS sequence"/>
</dbReference>
<dbReference type="GO" id="GO:0003677">
    <property type="term" value="F:DNA binding"/>
    <property type="evidence" value="ECO:0007669"/>
    <property type="project" value="UniProtKB-KW"/>
</dbReference>
<dbReference type="SUPFAM" id="SSF47113">
    <property type="entry name" value="Histone-fold"/>
    <property type="match status" value="1"/>
</dbReference>
<evidence type="ECO:0000256" key="4">
    <source>
        <dbReference type="ARBA" id="ARBA00023125"/>
    </source>
</evidence>
<dbReference type="EnsemblMetazoa" id="XM_003386947.2">
    <property type="protein sequence ID" value="XP_003386995.1"/>
    <property type="gene ID" value="LOC100641933"/>
</dbReference>
<dbReference type="AlphaFoldDB" id="A0A1X7US25"/>
<evidence type="ECO:0000313" key="8">
    <source>
        <dbReference type="Proteomes" id="UP000007879"/>
    </source>
</evidence>
<evidence type="ECO:0000256" key="3">
    <source>
        <dbReference type="ARBA" id="ARBA00022763"/>
    </source>
</evidence>
<name>A0A1X7US25_AMPQE</name>
<dbReference type="FunCoup" id="A0A1X7US25">
    <property type="interactions" value="69"/>
</dbReference>
<proteinExistence type="inferred from homology"/>
<evidence type="ECO:0000256" key="2">
    <source>
        <dbReference type="ARBA" id="ARBA00016400"/>
    </source>
</evidence>
<dbReference type="OMA" id="WTQIENV"/>
<organism evidence="7">
    <name type="scientific">Amphimedon queenslandica</name>
    <name type="common">Sponge</name>
    <dbReference type="NCBI Taxonomy" id="400682"/>
    <lineage>
        <taxon>Eukaryota</taxon>
        <taxon>Metazoa</taxon>
        <taxon>Porifera</taxon>
        <taxon>Demospongiae</taxon>
        <taxon>Heteroscleromorpha</taxon>
        <taxon>Haplosclerida</taxon>
        <taxon>Niphatidae</taxon>
        <taxon>Amphimedon</taxon>
    </lineage>
</organism>
<dbReference type="EnsemblMetazoa" id="Aqu2.1.30319_001">
    <property type="protein sequence ID" value="Aqu2.1.30319_001"/>
    <property type="gene ID" value="Aqu2.1.30319"/>
</dbReference>
<dbReference type="GO" id="GO:0031297">
    <property type="term" value="P:replication fork processing"/>
    <property type="evidence" value="ECO:0007669"/>
    <property type="project" value="TreeGrafter"/>
</dbReference>
<dbReference type="InterPro" id="IPR029003">
    <property type="entry name" value="CENP-S/Mhf1"/>
</dbReference>
<dbReference type="Gene3D" id="1.10.20.10">
    <property type="entry name" value="Histone, subunit A"/>
    <property type="match status" value="1"/>
</dbReference>
<keyword evidence="3" id="KW-0227">DNA damage</keyword>
<dbReference type="KEGG" id="aqu:100641933"/>
<dbReference type="InterPro" id="IPR009072">
    <property type="entry name" value="Histone-fold"/>
</dbReference>
<protein>
    <recommendedName>
        <fullName evidence="2">Centromere protein S</fullName>
    </recommendedName>
</protein>
<evidence type="ECO:0000313" key="7">
    <source>
        <dbReference type="EnsemblMetazoa" id="Aqu2.1.30319_001"/>
    </source>
</evidence>
<dbReference type="PANTHER" id="PTHR22980:SF0">
    <property type="entry name" value="CENTROMERE PROTEIN S"/>
    <property type="match status" value="1"/>
</dbReference>
<dbReference type="GO" id="GO:0071821">
    <property type="term" value="C:FANCM-MHF complex"/>
    <property type="evidence" value="ECO:0007669"/>
    <property type="project" value="InterPro"/>
</dbReference>
<keyword evidence="5" id="KW-0234">DNA repair</keyword>
<keyword evidence="4" id="KW-0238">DNA-binding</keyword>
<comment type="similarity">
    <text evidence="1">Belongs to the TAF9 family. CENP-S/MHF1 subfamily.</text>
</comment>
<reference evidence="8" key="1">
    <citation type="journal article" date="2010" name="Nature">
        <title>The Amphimedon queenslandica genome and the evolution of animal complexity.</title>
        <authorList>
            <person name="Srivastava M."/>
            <person name="Simakov O."/>
            <person name="Chapman J."/>
            <person name="Fahey B."/>
            <person name="Gauthier M.E."/>
            <person name="Mitros T."/>
            <person name="Richards G.S."/>
            <person name="Conaco C."/>
            <person name="Dacre M."/>
            <person name="Hellsten U."/>
            <person name="Larroux C."/>
            <person name="Putnam N.H."/>
            <person name="Stanke M."/>
            <person name="Adamska M."/>
            <person name="Darling A."/>
            <person name="Degnan S.M."/>
            <person name="Oakley T.H."/>
            <person name="Plachetzki D.C."/>
            <person name="Zhai Y."/>
            <person name="Adamski M."/>
            <person name="Calcino A."/>
            <person name="Cummins S.F."/>
            <person name="Goodstein D.M."/>
            <person name="Harris C."/>
            <person name="Jackson D.J."/>
            <person name="Leys S.P."/>
            <person name="Shu S."/>
            <person name="Woodcroft B.J."/>
            <person name="Vervoort M."/>
            <person name="Kosik K.S."/>
            <person name="Manning G."/>
            <person name="Degnan B.M."/>
            <person name="Rokhsar D.S."/>
        </authorList>
    </citation>
    <scope>NUCLEOTIDE SEQUENCE [LARGE SCALE GENOMIC DNA]</scope>
</reference>
<dbReference type="OrthoDB" id="1872155at2759"/>
<dbReference type="GO" id="GO:0006281">
    <property type="term" value="P:DNA repair"/>
    <property type="evidence" value="ECO:0007669"/>
    <property type="project" value="UniProtKB-KW"/>
</dbReference>
<accession>A0A1X7US25</accession>
<dbReference type="eggNOG" id="ENOG502S62X">
    <property type="taxonomic scope" value="Eukaryota"/>
</dbReference>
<keyword evidence="8" id="KW-1185">Reference proteome</keyword>
<dbReference type="STRING" id="400682.A0A1X7US25"/>
<feature type="region of interest" description="Disordered" evidence="6">
    <location>
        <begin position="107"/>
        <end position="145"/>
    </location>
</feature>